<gene>
    <name evidence="2" type="ORF">A7P95_03920</name>
</gene>
<dbReference type="Proteomes" id="UP000077885">
    <property type="component" value="Unassembled WGS sequence"/>
</dbReference>
<dbReference type="EMBL" id="LXSL01000014">
    <property type="protein sequence ID" value="OAM29366.1"/>
    <property type="molecule type" value="Genomic_DNA"/>
</dbReference>
<feature type="region of interest" description="Disordered" evidence="1">
    <location>
        <begin position="1"/>
        <end position="27"/>
    </location>
</feature>
<sequence>MTTNKNTDETQAAGNSSSEQTSDPLASLFQKLNRNPQAAEAMRQALAKTKAELGEPIRQHFGCSRSLWLSQVYVC</sequence>
<name>A0A1A9RY12_9NEIS</name>
<organism evidence="2 3">
    <name type="scientific">Eikenella longinqua</name>
    <dbReference type="NCBI Taxonomy" id="1795827"/>
    <lineage>
        <taxon>Bacteria</taxon>
        <taxon>Pseudomonadati</taxon>
        <taxon>Pseudomonadota</taxon>
        <taxon>Betaproteobacteria</taxon>
        <taxon>Neisseriales</taxon>
        <taxon>Neisseriaceae</taxon>
        <taxon>Eikenella</taxon>
    </lineage>
</organism>
<proteinExistence type="predicted"/>
<dbReference type="AlphaFoldDB" id="A0A1A9RY12"/>
<protein>
    <submittedName>
        <fullName evidence="2">Uncharacterized protein</fullName>
    </submittedName>
</protein>
<reference evidence="3" key="1">
    <citation type="submission" date="2016-05" db="EMBL/GenBank/DDBJ databases">
        <title>Draft genome of Corynebacterium afermentans subsp. afermentans LCDC 88199T.</title>
        <authorList>
            <person name="Bernier A.-M."/>
            <person name="Bernard K."/>
        </authorList>
    </citation>
    <scope>NUCLEOTIDE SEQUENCE [LARGE SCALE GENOMIC DNA]</scope>
    <source>
        <strain evidence="3">NML02-A-017</strain>
    </source>
</reference>
<evidence type="ECO:0000313" key="3">
    <source>
        <dbReference type="Proteomes" id="UP000077885"/>
    </source>
</evidence>
<evidence type="ECO:0000256" key="1">
    <source>
        <dbReference type="SAM" id="MobiDB-lite"/>
    </source>
</evidence>
<evidence type="ECO:0000313" key="2">
    <source>
        <dbReference type="EMBL" id="OAM29366.1"/>
    </source>
</evidence>
<accession>A0A1A9RY12</accession>
<keyword evidence="3" id="KW-1185">Reference proteome</keyword>
<comment type="caution">
    <text evidence="2">The sequence shown here is derived from an EMBL/GenBank/DDBJ whole genome shotgun (WGS) entry which is preliminary data.</text>
</comment>